<keyword evidence="3" id="KW-1185">Reference proteome</keyword>
<dbReference type="EMBL" id="FZQP02002890">
    <property type="protein sequence ID" value="VVC96779.1"/>
    <property type="molecule type" value="Genomic_DNA"/>
</dbReference>
<dbReference type="AlphaFoldDB" id="A0A5E4QER3"/>
<sequence length="31" mass="3225">MQRSNENSSIIPRPPGTQTTPGGGENQGRTG</sequence>
<dbReference type="Proteomes" id="UP000324832">
    <property type="component" value="Unassembled WGS sequence"/>
</dbReference>
<evidence type="ECO:0000256" key="1">
    <source>
        <dbReference type="SAM" id="MobiDB-lite"/>
    </source>
</evidence>
<feature type="compositionally biased region" description="Gly residues" evidence="1">
    <location>
        <begin position="21"/>
        <end position="31"/>
    </location>
</feature>
<feature type="compositionally biased region" description="Polar residues" evidence="1">
    <location>
        <begin position="1"/>
        <end position="10"/>
    </location>
</feature>
<evidence type="ECO:0000313" key="3">
    <source>
        <dbReference type="Proteomes" id="UP000324832"/>
    </source>
</evidence>
<reference evidence="2 3" key="1">
    <citation type="submission" date="2017-07" db="EMBL/GenBank/DDBJ databases">
        <authorList>
            <person name="Talla V."/>
            <person name="Backstrom N."/>
        </authorList>
    </citation>
    <scope>NUCLEOTIDE SEQUENCE [LARGE SCALE GENOMIC DNA]</scope>
</reference>
<proteinExistence type="predicted"/>
<accession>A0A5E4QER3</accession>
<organism evidence="2 3">
    <name type="scientific">Leptidea sinapis</name>
    <dbReference type="NCBI Taxonomy" id="189913"/>
    <lineage>
        <taxon>Eukaryota</taxon>
        <taxon>Metazoa</taxon>
        <taxon>Ecdysozoa</taxon>
        <taxon>Arthropoda</taxon>
        <taxon>Hexapoda</taxon>
        <taxon>Insecta</taxon>
        <taxon>Pterygota</taxon>
        <taxon>Neoptera</taxon>
        <taxon>Endopterygota</taxon>
        <taxon>Lepidoptera</taxon>
        <taxon>Glossata</taxon>
        <taxon>Ditrysia</taxon>
        <taxon>Papilionoidea</taxon>
        <taxon>Pieridae</taxon>
        <taxon>Dismorphiinae</taxon>
        <taxon>Leptidea</taxon>
    </lineage>
</organism>
<evidence type="ECO:0000313" key="2">
    <source>
        <dbReference type="EMBL" id="VVC96779.1"/>
    </source>
</evidence>
<feature type="region of interest" description="Disordered" evidence="1">
    <location>
        <begin position="1"/>
        <end position="31"/>
    </location>
</feature>
<gene>
    <name evidence="2" type="ORF">LSINAPIS_LOCUS8197</name>
</gene>
<name>A0A5E4QER3_9NEOP</name>
<protein>
    <submittedName>
        <fullName evidence="2">Uncharacterized protein</fullName>
    </submittedName>
</protein>